<keyword evidence="5" id="KW-0808">Transferase</keyword>
<keyword evidence="7 14" id="KW-0418">Kinase</keyword>
<feature type="transmembrane region" description="Helical" evidence="11">
    <location>
        <begin position="162"/>
        <end position="184"/>
    </location>
</feature>
<gene>
    <name evidence="14" type="ORF">C7443_101188</name>
</gene>
<comment type="catalytic activity">
    <reaction evidence="1">
        <text>ATP + protein L-histidine = ADP + protein N-phospho-L-histidine.</text>
        <dbReference type="EC" id="2.7.13.3"/>
    </reaction>
</comment>
<evidence type="ECO:0000256" key="4">
    <source>
        <dbReference type="ARBA" id="ARBA00022553"/>
    </source>
</evidence>
<dbReference type="InterPro" id="IPR050428">
    <property type="entry name" value="TCS_sensor_his_kinase"/>
</dbReference>
<dbReference type="PANTHER" id="PTHR45436">
    <property type="entry name" value="SENSOR HISTIDINE KINASE YKOH"/>
    <property type="match status" value="1"/>
</dbReference>
<keyword evidence="10 11" id="KW-0472">Membrane</keyword>
<dbReference type="InterPro" id="IPR003594">
    <property type="entry name" value="HATPase_dom"/>
</dbReference>
<dbReference type="CDD" id="cd00082">
    <property type="entry name" value="HisKA"/>
    <property type="match status" value="1"/>
</dbReference>
<dbReference type="PRINTS" id="PR00344">
    <property type="entry name" value="BCTRLSENSOR"/>
</dbReference>
<dbReference type="OrthoDB" id="9804645at2"/>
<keyword evidence="8 11" id="KW-1133">Transmembrane helix</keyword>
<protein>
    <recommendedName>
        <fullName evidence="3">histidine kinase</fullName>
        <ecNumber evidence="3">2.7.13.3</ecNumber>
    </recommendedName>
</protein>
<dbReference type="GO" id="GO:0000155">
    <property type="term" value="F:phosphorelay sensor kinase activity"/>
    <property type="evidence" value="ECO:0007669"/>
    <property type="project" value="InterPro"/>
</dbReference>
<dbReference type="InterPro" id="IPR003660">
    <property type="entry name" value="HAMP_dom"/>
</dbReference>
<evidence type="ECO:0000256" key="3">
    <source>
        <dbReference type="ARBA" id="ARBA00012438"/>
    </source>
</evidence>
<comment type="subcellular location">
    <subcellularLocation>
        <location evidence="2">Membrane</location>
        <topology evidence="2">Multi-pass membrane protein</topology>
    </subcellularLocation>
</comment>
<dbReference type="InterPro" id="IPR003661">
    <property type="entry name" value="HisK_dim/P_dom"/>
</dbReference>
<evidence type="ECO:0000256" key="5">
    <source>
        <dbReference type="ARBA" id="ARBA00022679"/>
    </source>
</evidence>
<dbReference type="EMBL" id="QGTJ01000001">
    <property type="protein sequence ID" value="PWV65703.1"/>
    <property type="molecule type" value="Genomic_DNA"/>
</dbReference>
<evidence type="ECO:0000259" key="12">
    <source>
        <dbReference type="PROSITE" id="PS50109"/>
    </source>
</evidence>
<proteinExistence type="predicted"/>
<evidence type="ECO:0000313" key="15">
    <source>
        <dbReference type="Proteomes" id="UP000246569"/>
    </source>
</evidence>
<dbReference type="SUPFAM" id="SSF47384">
    <property type="entry name" value="Homodimeric domain of signal transducing histidine kinase"/>
    <property type="match status" value="1"/>
</dbReference>
<evidence type="ECO:0000256" key="10">
    <source>
        <dbReference type="ARBA" id="ARBA00023136"/>
    </source>
</evidence>
<dbReference type="Pfam" id="PF02518">
    <property type="entry name" value="HATPase_c"/>
    <property type="match status" value="1"/>
</dbReference>
<evidence type="ECO:0000313" key="14">
    <source>
        <dbReference type="EMBL" id="PWV65703.1"/>
    </source>
</evidence>
<name>A0A317N0B9_9GAMM</name>
<accession>A0A317N0B9</accession>
<keyword evidence="6 11" id="KW-0812">Transmembrane</keyword>
<dbReference type="RefSeq" id="WP_110016700.1">
    <property type="nucleotide sequence ID" value="NZ_QGTJ01000001.1"/>
</dbReference>
<keyword evidence="9" id="KW-0902">Two-component regulatory system</keyword>
<evidence type="ECO:0000256" key="11">
    <source>
        <dbReference type="SAM" id="Phobius"/>
    </source>
</evidence>
<dbReference type="InterPro" id="IPR004358">
    <property type="entry name" value="Sig_transdc_His_kin-like_C"/>
</dbReference>
<sequence length="467" mass="50307">MSTAPPPSLLARIARGLIVVSLLAVCSAAGLLYLQFASTDDRVREHTLQGESRLLQRFLEGPDAHLDLPLPPELTESLRDSAARFAVIDAAGHLLAASEQVTAALEKVDEKHPREYFTVPPTASSGRLYGISRRVEIGGRRLWIQVASTDRELQSDSLLEEFIGHLAWLWVPFVVVLLVVNLMIIRRALLPLRQVSATAAGIGPENVAARLPEVDLPREVLPLVQAVNSALTRLENGYRVQRQFIADVAHDLRTPLAVLKAHLDLLGDAATVRALAEDVAGMERLVNQLLDASRLEVLQLHADDRCDLAGLAVAVATQLAPLAIDSGRSLEVLGAEAPVVVNGVHDYLFRALRNVVENALAHTPRGTTVSIRVGTSPAPSVEVRDRGPGVPPEQRELIFRRFWQGGRRRDRAGGSGAGLGMAIVERTLAMHHGHVSVDDAAGGGALFTLHFPPCAEAGGESSPVRVE</sequence>
<comment type="caution">
    <text evidence="14">The sequence shown here is derived from an EMBL/GenBank/DDBJ whole genome shotgun (WGS) entry which is preliminary data.</text>
</comment>
<dbReference type="SMART" id="SM00387">
    <property type="entry name" value="HATPase_c"/>
    <property type="match status" value="1"/>
</dbReference>
<evidence type="ECO:0000259" key="13">
    <source>
        <dbReference type="PROSITE" id="PS50885"/>
    </source>
</evidence>
<dbReference type="Gene3D" id="1.10.287.130">
    <property type="match status" value="1"/>
</dbReference>
<feature type="domain" description="Histidine kinase" evidence="12">
    <location>
        <begin position="247"/>
        <end position="455"/>
    </location>
</feature>
<dbReference type="InterPro" id="IPR036097">
    <property type="entry name" value="HisK_dim/P_sf"/>
</dbReference>
<evidence type="ECO:0000256" key="6">
    <source>
        <dbReference type="ARBA" id="ARBA00022692"/>
    </source>
</evidence>
<evidence type="ECO:0000256" key="8">
    <source>
        <dbReference type="ARBA" id="ARBA00022989"/>
    </source>
</evidence>
<dbReference type="AlphaFoldDB" id="A0A317N0B9"/>
<reference evidence="14 15" key="1">
    <citation type="submission" date="2018-05" db="EMBL/GenBank/DDBJ databases">
        <title>Genomic Encyclopedia of Type Strains, Phase IV (KMG-IV): sequencing the most valuable type-strain genomes for metagenomic binning, comparative biology and taxonomic classification.</title>
        <authorList>
            <person name="Goeker M."/>
        </authorList>
    </citation>
    <scope>NUCLEOTIDE SEQUENCE [LARGE SCALE GENOMIC DNA]</scope>
    <source>
        <strain evidence="14 15">DSM 23606</strain>
    </source>
</reference>
<dbReference type="PROSITE" id="PS50109">
    <property type="entry name" value="HIS_KIN"/>
    <property type="match status" value="1"/>
</dbReference>
<organism evidence="14 15">
    <name type="scientific">Plasticicumulans acidivorans</name>
    <dbReference type="NCBI Taxonomy" id="886464"/>
    <lineage>
        <taxon>Bacteria</taxon>
        <taxon>Pseudomonadati</taxon>
        <taxon>Pseudomonadota</taxon>
        <taxon>Gammaproteobacteria</taxon>
        <taxon>Candidatus Competibacteraceae</taxon>
        <taxon>Plasticicumulans</taxon>
    </lineage>
</organism>
<keyword evidence="15" id="KW-1185">Reference proteome</keyword>
<dbReference type="InterPro" id="IPR005467">
    <property type="entry name" value="His_kinase_dom"/>
</dbReference>
<dbReference type="EC" id="2.7.13.3" evidence="3"/>
<dbReference type="SUPFAM" id="SSF55874">
    <property type="entry name" value="ATPase domain of HSP90 chaperone/DNA topoisomerase II/histidine kinase"/>
    <property type="match status" value="1"/>
</dbReference>
<feature type="domain" description="HAMP" evidence="13">
    <location>
        <begin position="186"/>
        <end position="239"/>
    </location>
</feature>
<dbReference type="PROSITE" id="PS50885">
    <property type="entry name" value="HAMP"/>
    <property type="match status" value="1"/>
</dbReference>
<dbReference type="Gene3D" id="3.30.565.10">
    <property type="entry name" value="Histidine kinase-like ATPase, C-terminal domain"/>
    <property type="match status" value="1"/>
</dbReference>
<dbReference type="InterPro" id="IPR036890">
    <property type="entry name" value="HATPase_C_sf"/>
</dbReference>
<evidence type="ECO:0000256" key="2">
    <source>
        <dbReference type="ARBA" id="ARBA00004141"/>
    </source>
</evidence>
<dbReference type="Proteomes" id="UP000246569">
    <property type="component" value="Unassembled WGS sequence"/>
</dbReference>
<evidence type="ECO:0000256" key="9">
    <source>
        <dbReference type="ARBA" id="ARBA00023012"/>
    </source>
</evidence>
<dbReference type="PANTHER" id="PTHR45436:SF15">
    <property type="entry name" value="SENSOR HISTIDINE KINASE CUSS"/>
    <property type="match status" value="1"/>
</dbReference>
<dbReference type="GO" id="GO:0005886">
    <property type="term" value="C:plasma membrane"/>
    <property type="evidence" value="ECO:0007669"/>
    <property type="project" value="TreeGrafter"/>
</dbReference>
<feature type="transmembrane region" description="Helical" evidence="11">
    <location>
        <begin position="12"/>
        <end position="34"/>
    </location>
</feature>
<dbReference type="Pfam" id="PF00512">
    <property type="entry name" value="HisKA"/>
    <property type="match status" value="1"/>
</dbReference>
<evidence type="ECO:0000256" key="1">
    <source>
        <dbReference type="ARBA" id="ARBA00000085"/>
    </source>
</evidence>
<keyword evidence="4" id="KW-0597">Phosphoprotein</keyword>
<evidence type="ECO:0000256" key="7">
    <source>
        <dbReference type="ARBA" id="ARBA00022777"/>
    </source>
</evidence>
<dbReference type="SMART" id="SM00388">
    <property type="entry name" value="HisKA"/>
    <property type="match status" value="1"/>
</dbReference>